<comment type="caution">
    <text evidence="11">The sequence shown here is derived from an EMBL/GenBank/DDBJ whole genome shotgun (WGS) entry which is preliminary data.</text>
</comment>
<dbReference type="EC" id="2.7.11.1" evidence="1"/>
<dbReference type="AlphaFoldDB" id="A0A2N5U307"/>
<keyword evidence="4" id="KW-0547">Nucleotide-binding</keyword>
<name>A0A2N5U307_9BASI</name>
<dbReference type="SMART" id="SM00220">
    <property type="entry name" value="S_TKc"/>
    <property type="match status" value="1"/>
</dbReference>
<feature type="region of interest" description="Disordered" evidence="9">
    <location>
        <begin position="411"/>
        <end position="434"/>
    </location>
</feature>
<accession>A0A2N5U307</accession>
<keyword evidence="6" id="KW-0067">ATP-binding</keyword>
<keyword evidence="2" id="KW-0723">Serine/threonine-protein kinase</keyword>
<dbReference type="InterPro" id="IPR008271">
    <property type="entry name" value="Ser/Thr_kinase_AS"/>
</dbReference>
<evidence type="ECO:0000256" key="6">
    <source>
        <dbReference type="ARBA" id="ARBA00022840"/>
    </source>
</evidence>
<proteinExistence type="predicted"/>
<dbReference type="GO" id="GO:0005737">
    <property type="term" value="C:cytoplasm"/>
    <property type="evidence" value="ECO:0007669"/>
    <property type="project" value="TreeGrafter"/>
</dbReference>
<evidence type="ECO:0000313" key="11">
    <source>
        <dbReference type="EMBL" id="PLW32113.1"/>
    </source>
</evidence>
<evidence type="ECO:0000256" key="9">
    <source>
        <dbReference type="SAM" id="MobiDB-lite"/>
    </source>
</evidence>
<organism evidence="11 12">
    <name type="scientific">Puccinia coronata f. sp. avenae</name>
    <dbReference type="NCBI Taxonomy" id="200324"/>
    <lineage>
        <taxon>Eukaryota</taxon>
        <taxon>Fungi</taxon>
        <taxon>Dikarya</taxon>
        <taxon>Basidiomycota</taxon>
        <taxon>Pucciniomycotina</taxon>
        <taxon>Pucciniomycetes</taxon>
        <taxon>Pucciniales</taxon>
        <taxon>Pucciniaceae</taxon>
        <taxon>Puccinia</taxon>
    </lineage>
</organism>
<dbReference type="GO" id="GO:0005634">
    <property type="term" value="C:nucleus"/>
    <property type="evidence" value="ECO:0007669"/>
    <property type="project" value="TreeGrafter"/>
</dbReference>
<keyword evidence="3" id="KW-0808">Transferase</keyword>
<protein>
    <recommendedName>
        <fullName evidence="1">non-specific serine/threonine protein kinase</fullName>
        <ecNumber evidence="1">2.7.11.1</ecNumber>
    </recommendedName>
</protein>
<dbReference type="PANTHER" id="PTHR24356">
    <property type="entry name" value="SERINE/THREONINE-PROTEIN KINASE"/>
    <property type="match status" value="1"/>
</dbReference>
<sequence length="752" mass="82440">MDSNKNVHFKPSSEQLRKQGPSGGGEVQPLASWPQRHAVLSRLGSALGHTTRNYEHRTPATLDTYRCALSPLFGYLLESAQQQKHSDPQSAEQKLLQRCLSTGIDPARDFILLRTLSEAQSGSVYLIKTRLSSLESLNQSNLYILKKVSKCVSRRIQQYSSIQRELSILLLSRSSEGTPKRLPTLHASFQTATDLHLLVEYSPSGSIADYLAAASPQILPEQGVLRSWTIDAIAALHWLHHTHHFCHRDIKPSNLLIHHHDAHILLADFATAAPLQPFSTTSSSTTTAALVVPRHHRTVIVGTCDYIAPEVLQVQLSQTIAILSHSTAASAAARPSSCHSPDHGHTGVDEDTDAVASYGPEVDFWSFGVSLYELVYGKLPFFCQSISDTYSKIVDHQSYLEIPHVRCRSIDQGRDYGDEEEEEDSKEDRNLEPVSGPLQSFLKALLCSRENRIGCGPDGLEEVKRHEWFRGLDWDQVQRIPVPNFTRSPINISRLGDSVCLDEMQDGNGEEDGGGFDFSAFFGSSPGLSALKMNGSGDEESRSMASSASSSNGEGGDHDDEEEGHEWGFTYLPADPDEFNVAQEDYQWRQKLLKSSIKRSSVSDARGGAEGGRGGLGVEDDRFSTPIKPARFGRMASAEGTALARSARSAPHTGLGCRSVRLMTRPDGRTVPLSHIDQLMKLNQHVLSTARKSQPSASRFAPPPSPPNAPLSSPQAPLVNRVQNAADALALLVRRIDSLIARSDSIIRDSLT</sequence>
<reference evidence="11 12" key="1">
    <citation type="submission" date="2017-11" db="EMBL/GenBank/DDBJ databases">
        <title>De novo assembly and phasing of dikaryotic genomes from two isolates of Puccinia coronata f. sp. avenae, the causal agent of oat crown rust.</title>
        <authorList>
            <person name="Miller M.E."/>
            <person name="Zhang Y."/>
            <person name="Omidvar V."/>
            <person name="Sperschneider J."/>
            <person name="Schwessinger B."/>
            <person name="Raley C."/>
            <person name="Palmer J.M."/>
            <person name="Garnica D."/>
            <person name="Upadhyaya N."/>
            <person name="Rathjen J."/>
            <person name="Taylor J.M."/>
            <person name="Park R.F."/>
            <person name="Dodds P.N."/>
            <person name="Hirsch C.D."/>
            <person name="Kianian S.F."/>
            <person name="Figueroa M."/>
        </authorList>
    </citation>
    <scope>NUCLEOTIDE SEQUENCE [LARGE SCALE GENOMIC DNA]</scope>
    <source>
        <strain evidence="11">12SD80</strain>
    </source>
</reference>
<evidence type="ECO:0000256" key="4">
    <source>
        <dbReference type="ARBA" id="ARBA00022741"/>
    </source>
</evidence>
<gene>
    <name evidence="11" type="ORF">PCASD_22905</name>
</gene>
<comment type="catalytic activity">
    <reaction evidence="7">
        <text>L-threonyl-[protein] + ATP = O-phospho-L-threonyl-[protein] + ADP + H(+)</text>
        <dbReference type="Rhea" id="RHEA:46608"/>
        <dbReference type="Rhea" id="RHEA-COMP:11060"/>
        <dbReference type="Rhea" id="RHEA-COMP:11605"/>
        <dbReference type="ChEBI" id="CHEBI:15378"/>
        <dbReference type="ChEBI" id="CHEBI:30013"/>
        <dbReference type="ChEBI" id="CHEBI:30616"/>
        <dbReference type="ChEBI" id="CHEBI:61977"/>
        <dbReference type="ChEBI" id="CHEBI:456216"/>
        <dbReference type="EC" id="2.7.11.1"/>
    </reaction>
</comment>
<dbReference type="Gene3D" id="1.10.510.10">
    <property type="entry name" value="Transferase(Phosphotransferase) domain 1"/>
    <property type="match status" value="1"/>
</dbReference>
<dbReference type="Proteomes" id="UP000235392">
    <property type="component" value="Unassembled WGS sequence"/>
</dbReference>
<evidence type="ECO:0000256" key="3">
    <source>
        <dbReference type="ARBA" id="ARBA00022679"/>
    </source>
</evidence>
<comment type="catalytic activity">
    <reaction evidence="8">
        <text>L-seryl-[protein] + ATP = O-phospho-L-seryl-[protein] + ADP + H(+)</text>
        <dbReference type="Rhea" id="RHEA:17989"/>
        <dbReference type="Rhea" id="RHEA-COMP:9863"/>
        <dbReference type="Rhea" id="RHEA-COMP:11604"/>
        <dbReference type="ChEBI" id="CHEBI:15378"/>
        <dbReference type="ChEBI" id="CHEBI:29999"/>
        <dbReference type="ChEBI" id="CHEBI:30616"/>
        <dbReference type="ChEBI" id="CHEBI:83421"/>
        <dbReference type="ChEBI" id="CHEBI:456216"/>
        <dbReference type="EC" id="2.7.11.1"/>
    </reaction>
</comment>
<feature type="region of interest" description="Disordered" evidence="9">
    <location>
        <begin position="597"/>
        <end position="623"/>
    </location>
</feature>
<evidence type="ECO:0000313" key="12">
    <source>
        <dbReference type="Proteomes" id="UP000235392"/>
    </source>
</evidence>
<evidence type="ECO:0000259" key="10">
    <source>
        <dbReference type="PROSITE" id="PS50011"/>
    </source>
</evidence>
<dbReference type="GO" id="GO:0005524">
    <property type="term" value="F:ATP binding"/>
    <property type="evidence" value="ECO:0007669"/>
    <property type="project" value="UniProtKB-KW"/>
</dbReference>
<dbReference type="Pfam" id="PF00069">
    <property type="entry name" value="Pkinase"/>
    <property type="match status" value="2"/>
</dbReference>
<keyword evidence="5" id="KW-0418">Kinase</keyword>
<dbReference type="PROSITE" id="PS50011">
    <property type="entry name" value="PROTEIN_KINASE_DOM"/>
    <property type="match status" value="1"/>
</dbReference>
<dbReference type="PANTHER" id="PTHR24356:SF1">
    <property type="entry name" value="SERINE_THREONINE-PROTEIN KINASE GREATWALL"/>
    <property type="match status" value="1"/>
</dbReference>
<dbReference type="GO" id="GO:0004674">
    <property type="term" value="F:protein serine/threonine kinase activity"/>
    <property type="evidence" value="ECO:0007669"/>
    <property type="project" value="UniProtKB-KW"/>
</dbReference>
<feature type="domain" description="Protein kinase" evidence="10">
    <location>
        <begin position="110"/>
        <end position="469"/>
    </location>
</feature>
<evidence type="ECO:0000256" key="7">
    <source>
        <dbReference type="ARBA" id="ARBA00047899"/>
    </source>
</evidence>
<feature type="compositionally biased region" description="Gly residues" evidence="9">
    <location>
        <begin position="608"/>
        <end position="617"/>
    </location>
</feature>
<dbReference type="EMBL" id="PGCI01000251">
    <property type="protein sequence ID" value="PLW32113.1"/>
    <property type="molecule type" value="Genomic_DNA"/>
</dbReference>
<dbReference type="Gene3D" id="3.30.200.20">
    <property type="entry name" value="Phosphorylase Kinase, domain 1"/>
    <property type="match status" value="1"/>
</dbReference>
<dbReference type="GO" id="GO:0035556">
    <property type="term" value="P:intracellular signal transduction"/>
    <property type="evidence" value="ECO:0007669"/>
    <property type="project" value="TreeGrafter"/>
</dbReference>
<feature type="region of interest" description="Disordered" evidence="9">
    <location>
        <begin position="688"/>
        <end position="715"/>
    </location>
</feature>
<dbReference type="PROSITE" id="PS00108">
    <property type="entry name" value="PROTEIN_KINASE_ST"/>
    <property type="match status" value="1"/>
</dbReference>
<dbReference type="SUPFAM" id="SSF56112">
    <property type="entry name" value="Protein kinase-like (PK-like)"/>
    <property type="match status" value="1"/>
</dbReference>
<evidence type="ECO:0000256" key="2">
    <source>
        <dbReference type="ARBA" id="ARBA00022527"/>
    </source>
</evidence>
<evidence type="ECO:0000256" key="1">
    <source>
        <dbReference type="ARBA" id="ARBA00012513"/>
    </source>
</evidence>
<feature type="region of interest" description="Disordered" evidence="9">
    <location>
        <begin position="530"/>
        <end position="572"/>
    </location>
</feature>
<feature type="region of interest" description="Disordered" evidence="9">
    <location>
        <begin position="1"/>
        <end position="29"/>
    </location>
</feature>
<dbReference type="InterPro" id="IPR011009">
    <property type="entry name" value="Kinase-like_dom_sf"/>
</dbReference>
<dbReference type="InterPro" id="IPR000719">
    <property type="entry name" value="Prot_kinase_dom"/>
</dbReference>
<dbReference type="InterPro" id="IPR050236">
    <property type="entry name" value="Ser_Thr_kinase_AGC"/>
</dbReference>
<evidence type="ECO:0000256" key="5">
    <source>
        <dbReference type="ARBA" id="ARBA00022777"/>
    </source>
</evidence>
<evidence type="ECO:0000256" key="8">
    <source>
        <dbReference type="ARBA" id="ARBA00048679"/>
    </source>
</evidence>